<feature type="coiled-coil region" evidence="1">
    <location>
        <begin position="51"/>
        <end position="121"/>
    </location>
</feature>
<evidence type="ECO:0000313" key="3">
    <source>
        <dbReference type="Proteomes" id="UP000220006"/>
    </source>
</evidence>
<dbReference type="AlphaFoldDB" id="A0A2A7HZF2"/>
<protein>
    <submittedName>
        <fullName evidence="2">Transposase</fullName>
    </submittedName>
</protein>
<dbReference type="RefSeq" id="WP_097903470.1">
    <property type="nucleotide sequence ID" value="NZ_NVLK01000020.1"/>
</dbReference>
<proteinExistence type="predicted"/>
<organism evidence="2 3">
    <name type="scientific">Bacillus cereus</name>
    <dbReference type="NCBI Taxonomy" id="1396"/>
    <lineage>
        <taxon>Bacteria</taxon>
        <taxon>Bacillati</taxon>
        <taxon>Bacillota</taxon>
        <taxon>Bacilli</taxon>
        <taxon>Bacillales</taxon>
        <taxon>Bacillaceae</taxon>
        <taxon>Bacillus</taxon>
        <taxon>Bacillus cereus group</taxon>
    </lineage>
</organism>
<dbReference type="EMBL" id="NVLK01000020">
    <property type="protein sequence ID" value="PEC22351.1"/>
    <property type="molecule type" value="Genomic_DNA"/>
</dbReference>
<accession>A0A2A7HZF2</accession>
<sequence>MANYNRKEQLKALHASRKAITAKKFDEAIQRLIRASDPINFNSVASEAGIAKATLYNNQELRRRIESLRKQQAQAPTLKQIKRELNENSKDAIIDSLKRRIKKLEGENKELREQLKVAYADVYKKI</sequence>
<dbReference type="Pfam" id="PF19776">
    <property type="entry name" value="DUF6262"/>
    <property type="match status" value="1"/>
</dbReference>
<evidence type="ECO:0000313" key="2">
    <source>
        <dbReference type="EMBL" id="PEC22351.1"/>
    </source>
</evidence>
<keyword evidence="1" id="KW-0175">Coiled coil</keyword>
<dbReference type="Proteomes" id="UP000220006">
    <property type="component" value="Unassembled WGS sequence"/>
</dbReference>
<gene>
    <name evidence="2" type="ORF">COM96_08765</name>
</gene>
<evidence type="ECO:0000256" key="1">
    <source>
        <dbReference type="SAM" id="Coils"/>
    </source>
</evidence>
<name>A0A2A7HZF2_BACCE</name>
<reference evidence="2 3" key="1">
    <citation type="submission" date="2017-09" db="EMBL/GenBank/DDBJ databases">
        <title>Large-scale bioinformatics analysis of Bacillus genomes uncovers conserved roles of natural products in bacterial physiology.</title>
        <authorList>
            <consortium name="Agbiome Team Llc"/>
            <person name="Bleich R.M."/>
            <person name="Grubbs K.J."/>
            <person name="Santa Maria K.C."/>
            <person name="Allen S.E."/>
            <person name="Farag S."/>
            <person name="Shank E.A."/>
            <person name="Bowers A."/>
        </authorList>
    </citation>
    <scope>NUCLEOTIDE SEQUENCE [LARGE SCALE GENOMIC DNA]</scope>
    <source>
        <strain evidence="2 3">AFS096845</strain>
    </source>
</reference>
<dbReference type="Gene3D" id="1.10.287.510">
    <property type="entry name" value="Helix hairpin bin"/>
    <property type="match status" value="1"/>
</dbReference>
<dbReference type="InterPro" id="IPR046229">
    <property type="entry name" value="TnpC-like"/>
</dbReference>
<comment type="caution">
    <text evidence="2">The sequence shown here is derived from an EMBL/GenBank/DDBJ whole genome shotgun (WGS) entry which is preliminary data.</text>
</comment>